<dbReference type="Proteomes" id="UP000472241">
    <property type="component" value="Unplaced"/>
</dbReference>
<evidence type="ECO:0000256" key="7">
    <source>
        <dbReference type="ARBA" id="ARBA00022958"/>
    </source>
</evidence>
<evidence type="ECO:0000256" key="16">
    <source>
        <dbReference type="ARBA" id="ARBA00044317"/>
    </source>
</evidence>
<evidence type="ECO:0000256" key="1">
    <source>
        <dbReference type="ARBA" id="ARBA00004141"/>
    </source>
</evidence>
<feature type="transmembrane region" description="Helical" evidence="18">
    <location>
        <begin position="176"/>
        <end position="197"/>
    </location>
</feature>
<dbReference type="GO" id="GO:0005267">
    <property type="term" value="F:potassium channel activity"/>
    <property type="evidence" value="ECO:0007669"/>
    <property type="project" value="UniProtKB-KW"/>
</dbReference>
<keyword evidence="4" id="KW-0633">Potassium transport</keyword>
<dbReference type="GO" id="GO:0016020">
    <property type="term" value="C:membrane"/>
    <property type="evidence" value="ECO:0007669"/>
    <property type="project" value="UniProtKB-SubCell"/>
</dbReference>
<evidence type="ECO:0000256" key="3">
    <source>
        <dbReference type="ARBA" id="ARBA00022448"/>
    </source>
</evidence>
<dbReference type="Pfam" id="PF06736">
    <property type="entry name" value="TMEM175"/>
    <property type="match status" value="1"/>
</dbReference>
<comment type="similarity">
    <text evidence="2">Belongs to the TMEM175 family.</text>
</comment>
<keyword evidence="10 18" id="KW-0472">Membrane</keyword>
<dbReference type="AlphaFoldDB" id="A0A667G366"/>
<feature type="chain" id="PRO_5025463470" description="Endosomal/lysosomal proton channel TMEM175" evidence="19">
    <location>
        <begin position="22"/>
        <end position="718"/>
    </location>
</feature>
<proteinExistence type="inferred from homology"/>
<evidence type="ECO:0000256" key="18">
    <source>
        <dbReference type="SAM" id="Phobius"/>
    </source>
</evidence>
<comment type="subcellular location">
    <subcellularLocation>
        <location evidence="1">Membrane</location>
        <topology evidence="1">Multi-pass membrane protein</topology>
    </subcellularLocation>
</comment>
<feature type="transmembrane region" description="Helical" evidence="18">
    <location>
        <begin position="209"/>
        <end position="231"/>
    </location>
</feature>
<keyword evidence="8 18" id="KW-1133">Transmembrane helix</keyword>
<evidence type="ECO:0000313" key="21">
    <source>
        <dbReference type="Proteomes" id="UP000472241"/>
    </source>
</evidence>
<evidence type="ECO:0000313" key="20">
    <source>
        <dbReference type="Ensembl" id="ENSLCNP00005001107.1"/>
    </source>
</evidence>
<feature type="transmembrane region" description="Helical" evidence="18">
    <location>
        <begin position="283"/>
        <end position="308"/>
    </location>
</feature>
<protein>
    <recommendedName>
        <fullName evidence="15">Endosomal/lysosomal proton channel TMEM175</fullName>
    </recommendedName>
    <alternativeName>
        <fullName evidence="16">Potassium channel TMEM175</fullName>
    </alternativeName>
    <alternativeName>
        <fullName evidence="13">Transmembrane protein 175</fullName>
    </alternativeName>
</protein>
<evidence type="ECO:0000256" key="5">
    <source>
        <dbReference type="ARBA" id="ARBA00022692"/>
    </source>
</evidence>
<keyword evidence="5 18" id="KW-0812">Transmembrane</keyword>
<comment type="catalytic activity">
    <reaction evidence="12">
        <text>H(+)(in) = H(+)(out)</text>
        <dbReference type="Rhea" id="RHEA:34979"/>
        <dbReference type="ChEBI" id="CHEBI:15378"/>
    </reaction>
</comment>
<accession>A0A667G366</accession>
<organism evidence="20 21">
    <name type="scientific">Lynx canadensis</name>
    <name type="common">Canada lynx</name>
    <name type="synonym">Felis canadensis</name>
    <dbReference type="NCBI Taxonomy" id="61383"/>
    <lineage>
        <taxon>Eukaryota</taxon>
        <taxon>Metazoa</taxon>
        <taxon>Chordata</taxon>
        <taxon>Craniata</taxon>
        <taxon>Vertebrata</taxon>
        <taxon>Euteleostomi</taxon>
        <taxon>Mammalia</taxon>
        <taxon>Eutheria</taxon>
        <taxon>Laurasiatheria</taxon>
        <taxon>Carnivora</taxon>
        <taxon>Feliformia</taxon>
        <taxon>Felidae</taxon>
        <taxon>Felinae</taxon>
        <taxon>Lynx</taxon>
    </lineage>
</organism>
<feature type="signal peptide" evidence="19">
    <location>
        <begin position="1"/>
        <end position="21"/>
    </location>
</feature>
<feature type="transmembrane region" description="Helical" evidence="18">
    <location>
        <begin position="237"/>
        <end position="262"/>
    </location>
</feature>
<dbReference type="GO" id="GO:0015252">
    <property type="term" value="F:proton channel activity"/>
    <property type="evidence" value="ECO:0007669"/>
    <property type="project" value="InterPro"/>
</dbReference>
<sequence length="718" mass="76288">MEHPSCVCAFWFLPLPGGGRAQSMAPRWQCSAVRRCSSCQLEIPGFLGEDSMAGTLPAPRGGSFRPRVRPVSATTEAGRGRPPRSTLACSDLCFFPGPTMSGPQTPEPARRTQGDSPTGTGGEDTADGIQHSQRMLSFSDALLSIIATVMILPVTHTEISPEQFDKSIQRLLATRIAVYLMTFLIVTVAWAAHTRLFQVVGKIDDTLALLNLACMMTITFLPFTFSLMVTFPEVPLGIFLFCLCVIAIGAVQALIVVYAFHFPHLLNPQIESSTHRTLYRQHILGIVLRGPALCFAAAGFSLFFYPLIGIPPPLWLPPADPAGPAHRLASSHLLHTREARPSVCPLSDVVGAVNRSVMLAFVICLQCATVSLIVLPTSGDPEVLGLQDRRGGSPPLSAGLEWGSGGRRRRLTAGVSAVWVPQPQGEQSPRGTCQSAPALRARAARAQNTPPGPTAFLVQITGCVCSEAHATVSCKHHPAATMECTSRAAAISTSFRNVSLTPPAAWKPPVDFPSLSVDLPVLGNSCKWNHKTRGFYVWLLSFSITFSRLVHVAPSVRTSSRWLDHVFSPARLSTDSGFLLVLADVNGAAVNVGCTHLLETLLSVLLGAHPGQTWAYWMAGGGGRGLAGSQGEAGVGLLDGRGRRAWAYWVAGGGGCGLAGWQGEAGVGLLGRRGRRTWAYWMAGGGGRGLTGSQGEAGVGLLDGRGRQAWAYWVAGGG</sequence>
<keyword evidence="6" id="KW-0631">Potassium channel</keyword>
<keyword evidence="19" id="KW-0732">Signal</keyword>
<evidence type="ECO:0000256" key="19">
    <source>
        <dbReference type="SAM" id="SignalP"/>
    </source>
</evidence>
<name>A0A667G366_LYNCA</name>
<keyword evidence="21" id="KW-1185">Reference proteome</keyword>
<evidence type="ECO:0000256" key="15">
    <source>
        <dbReference type="ARBA" id="ARBA00034544"/>
    </source>
</evidence>
<keyword evidence="11" id="KW-0407">Ion channel</keyword>
<feature type="region of interest" description="Disordered" evidence="17">
    <location>
        <begin position="100"/>
        <end position="127"/>
    </location>
</feature>
<evidence type="ECO:0000256" key="13">
    <source>
        <dbReference type="ARBA" id="ARBA00030477"/>
    </source>
</evidence>
<dbReference type="Ensembl" id="ENSLCNT00005001265.1">
    <property type="protein sequence ID" value="ENSLCNP00005001107.1"/>
    <property type="gene ID" value="ENSLCNG00005000807.1"/>
</dbReference>
<evidence type="ECO:0000256" key="6">
    <source>
        <dbReference type="ARBA" id="ARBA00022826"/>
    </source>
</evidence>
<dbReference type="PANTHER" id="PTHR31462">
    <property type="entry name" value="ENDOSOMAL/LYSOSOMAL POTASSIUM CHANNEL TMEM175"/>
    <property type="match status" value="1"/>
</dbReference>
<comment type="catalytic activity">
    <reaction evidence="14">
        <text>K(+)(in) = K(+)(out)</text>
        <dbReference type="Rhea" id="RHEA:29463"/>
        <dbReference type="ChEBI" id="CHEBI:29103"/>
    </reaction>
</comment>
<evidence type="ECO:0000256" key="2">
    <source>
        <dbReference type="ARBA" id="ARBA00006920"/>
    </source>
</evidence>
<evidence type="ECO:0000256" key="11">
    <source>
        <dbReference type="ARBA" id="ARBA00023303"/>
    </source>
</evidence>
<dbReference type="PANTHER" id="PTHR31462:SF5">
    <property type="entry name" value="ENDOSOMAL_LYSOSOMAL PROTON CHANNEL TMEM175"/>
    <property type="match status" value="1"/>
</dbReference>
<keyword evidence="3" id="KW-0813">Transport</keyword>
<keyword evidence="7" id="KW-0630">Potassium</keyword>
<evidence type="ECO:0000256" key="17">
    <source>
        <dbReference type="SAM" id="MobiDB-lite"/>
    </source>
</evidence>
<keyword evidence="9" id="KW-0406">Ion transport</keyword>
<evidence type="ECO:0000256" key="9">
    <source>
        <dbReference type="ARBA" id="ARBA00023065"/>
    </source>
</evidence>
<evidence type="ECO:0000256" key="14">
    <source>
        <dbReference type="ARBA" id="ARBA00034430"/>
    </source>
</evidence>
<reference evidence="20" key="1">
    <citation type="submission" date="2025-08" db="UniProtKB">
        <authorList>
            <consortium name="Ensembl"/>
        </authorList>
    </citation>
    <scope>IDENTIFICATION</scope>
</reference>
<evidence type="ECO:0000256" key="10">
    <source>
        <dbReference type="ARBA" id="ARBA00023136"/>
    </source>
</evidence>
<dbReference type="InterPro" id="IPR010617">
    <property type="entry name" value="TMEM175-like"/>
</dbReference>
<feature type="region of interest" description="Disordered" evidence="17">
    <location>
        <begin position="57"/>
        <end position="84"/>
    </location>
</feature>
<evidence type="ECO:0000256" key="8">
    <source>
        <dbReference type="ARBA" id="ARBA00022989"/>
    </source>
</evidence>
<evidence type="ECO:0000256" key="12">
    <source>
        <dbReference type="ARBA" id="ARBA00024169"/>
    </source>
</evidence>
<evidence type="ECO:0000256" key="4">
    <source>
        <dbReference type="ARBA" id="ARBA00022538"/>
    </source>
</evidence>
<reference evidence="20" key="2">
    <citation type="submission" date="2025-09" db="UniProtKB">
        <authorList>
            <consortium name="Ensembl"/>
        </authorList>
    </citation>
    <scope>IDENTIFICATION</scope>
</reference>